<protein>
    <recommendedName>
        <fullName evidence="1">ESPR domain-containing protein</fullName>
    </recommendedName>
</protein>
<evidence type="ECO:0000313" key="3">
    <source>
        <dbReference type="Proteomes" id="UP000191025"/>
    </source>
</evidence>
<comment type="caution">
    <text evidence="2">The sequence shown here is derived from an EMBL/GenBank/DDBJ whole genome shotgun (WGS) entry which is preliminary data.</text>
</comment>
<proteinExistence type="predicted"/>
<reference evidence="3" key="1">
    <citation type="submission" date="2017-03" db="EMBL/GenBank/DDBJ databases">
        <title>Draft genome sequence of Moraxella equi CCUG 4950T type strain.</title>
        <authorList>
            <person name="Salva-Serra F."/>
            <person name="Engstrom-Jakobsson H."/>
            <person name="Thorell K."/>
            <person name="Jaen-Luchoro D."/>
            <person name="Gonzales-Siles L."/>
            <person name="Karlsson R."/>
            <person name="Yazdan S."/>
            <person name="Boulund F."/>
            <person name="Johnning A."/>
            <person name="Engstrand L."/>
            <person name="Kristiansson E."/>
            <person name="Moore E."/>
        </authorList>
    </citation>
    <scope>NUCLEOTIDE SEQUENCE [LARGE SCALE GENOMIC DNA]</scope>
    <source>
        <strain evidence="3">CCUG 4441</strain>
    </source>
</reference>
<evidence type="ECO:0000259" key="1">
    <source>
        <dbReference type="Pfam" id="PF13018"/>
    </source>
</evidence>
<dbReference type="Pfam" id="PF13018">
    <property type="entry name" value="ESPR"/>
    <property type="match status" value="1"/>
</dbReference>
<name>A0A1V4GQ51_MORLA</name>
<sequence length="553" mass="58770">MNHIYRVVFNHATGTYQCVSEFAKARGKTKSVKTLALAIGIILTSNAGAVIYEGDIRLTDGELTYGTLEIRKGATVQAGTLNIHKMLGADGEALIHENSHLKLNGDLKIGKSSTGVLTLDDNNNDPAQQNSSVEVARTLTIGKDKPITTSTNPVENASFVNVFGNHTLTAHHAIVGKEGNGYLTVWRNQDNENIKFNRLDIGGTANTNETGTGTVSLVGADIQAETIYVGNAGKGTFNAKDGSYIRGELLQIGMEKGGTGELTLQNNSVARLTDIVVGGAGTGKLVAKNNDSSIVADTLTIAAKTGSRGDVLIEDNAYLEVQDITVGEQGVGNLTFKQLWQIHPIQNITLGKSQTGVGTLHLDTETSTAINTITVGEQGQGVLKITGTDKQPAMLEVHQIQRSPDAQRSEIHLNGAGLVFTQDQNNLFAGFNQNNKIEIGKEGLWVQMGDLHRDDTPANVIINPEAVITGDVGQTVAVTIDEQNEFVSGGFIMNGSGMLTLSENSKKFTGDIGAIDGTLKIDGNLKMAGENLVIGISDYNEDSKIIKMTVMAK</sequence>
<feature type="domain" description="ESPR" evidence="1">
    <location>
        <begin position="1"/>
        <end position="40"/>
    </location>
</feature>
<dbReference type="EMBL" id="MXAN01000079">
    <property type="protein sequence ID" value="OPH34829.1"/>
    <property type="molecule type" value="Genomic_DNA"/>
</dbReference>
<gene>
    <name evidence="2" type="ORF">B5J94_10540</name>
</gene>
<dbReference type="AlphaFoldDB" id="A0A1V4GQ51"/>
<organism evidence="2 3">
    <name type="scientific">Moraxella lacunata</name>
    <dbReference type="NCBI Taxonomy" id="477"/>
    <lineage>
        <taxon>Bacteria</taxon>
        <taxon>Pseudomonadati</taxon>
        <taxon>Pseudomonadota</taxon>
        <taxon>Gammaproteobacteria</taxon>
        <taxon>Moraxellales</taxon>
        <taxon>Moraxellaceae</taxon>
        <taxon>Moraxella</taxon>
    </lineage>
</organism>
<dbReference type="RefSeq" id="WP_062499963.1">
    <property type="nucleotide sequence ID" value="NZ_MXAN01000079.1"/>
</dbReference>
<dbReference type="Proteomes" id="UP000191025">
    <property type="component" value="Unassembled WGS sequence"/>
</dbReference>
<evidence type="ECO:0000313" key="2">
    <source>
        <dbReference type="EMBL" id="OPH34829.1"/>
    </source>
</evidence>
<accession>A0A1V4GQ51</accession>
<dbReference type="InterPro" id="IPR024973">
    <property type="entry name" value="ESPR"/>
</dbReference>